<feature type="compositionally biased region" description="Basic and acidic residues" evidence="1">
    <location>
        <begin position="389"/>
        <end position="403"/>
    </location>
</feature>
<dbReference type="Gene3D" id="2.40.70.10">
    <property type="entry name" value="Acid Proteases"/>
    <property type="match status" value="1"/>
</dbReference>
<feature type="compositionally biased region" description="Basic and acidic residues" evidence="1">
    <location>
        <begin position="564"/>
        <end position="580"/>
    </location>
</feature>
<gene>
    <name evidence="2" type="ORF">sscle_14g098510</name>
</gene>
<evidence type="ECO:0008006" key="4">
    <source>
        <dbReference type="Google" id="ProtNLM"/>
    </source>
</evidence>
<dbReference type="InterPro" id="IPR021109">
    <property type="entry name" value="Peptidase_aspartic_dom_sf"/>
</dbReference>
<protein>
    <recommendedName>
        <fullName evidence="4">Ubiquitin carboxyl-terminal hydrolase 19</fullName>
    </recommendedName>
</protein>
<evidence type="ECO:0000313" key="2">
    <source>
        <dbReference type="EMBL" id="APA15081.1"/>
    </source>
</evidence>
<accession>A0A1D9QJL5</accession>
<feature type="compositionally biased region" description="Polar residues" evidence="1">
    <location>
        <begin position="147"/>
        <end position="165"/>
    </location>
</feature>
<feature type="compositionally biased region" description="Basic and acidic residues" evidence="1">
    <location>
        <begin position="131"/>
        <end position="144"/>
    </location>
</feature>
<proteinExistence type="predicted"/>
<dbReference type="EMBL" id="CP017827">
    <property type="protein sequence ID" value="APA15081.1"/>
    <property type="molecule type" value="Genomic_DNA"/>
</dbReference>
<dbReference type="VEuPathDB" id="FungiDB:sscle_14g098510"/>
<dbReference type="AlphaFoldDB" id="A0A1D9QJL5"/>
<organism evidence="2 3">
    <name type="scientific">Sclerotinia sclerotiorum (strain ATCC 18683 / 1980 / Ss-1)</name>
    <name type="common">White mold</name>
    <name type="synonym">Whetzelinia sclerotiorum</name>
    <dbReference type="NCBI Taxonomy" id="665079"/>
    <lineage>
        <taxon>Eukaryota</taxon>
        <taxon>Fungi</taxon>
        <taxon>Dikarya</taxon>
        <taxon>Ascomycota</taxon>
        <taxon>Pezizomycotina</taxon>
        <taxon>Leotiomycetes</taxon>
        <taxon>Helotiales</taxon>
        <taxon>Sclerotiniaceae</taxon>
        <taxon>Sclerotinia</taxon>
    </lineage>
</organism>
<sequence length="617" mass="66916">MDVKHVQAVQINHSDRLMRLEKRQADDAALKSVWGTNSPFPGILSGTPQHGPVHNSPTDVFDNFDDEEEQNLLGSLHLDNDEEPVRRGASRANSVRFDVSALQGSHWAQTSRSSGEFGPIRPTSGFGSHPMTERSSSHKSDGRHSSAGHSVHSTHSVPSGRTSSLGLDTNFMIGDPDDDSPLEIPDPPPGLFILGSVPSIIRCWLTVNFSHSALLYADVCTGSQKSLLEYSLVKELGLTNQMQKDPTKGRYIIRLPVYLPEAIITQSSSRSNSPGPQLPTLTVDFEVVGMNQRSVSDLKRSIRVFLGSDTLRAHNADILFSQNLMTLFGDDRNKLSVPFVRPEDELLFKNLCIANIPPEKNELKATALPFTPSEQRSKIEPTSPGDVVKGSRSDRVKPADSDSKPQSIIKSQISSATISSLPVHSNAPVSEPDVSIKGNDSTSDLEKLYKSDQGVADANNVESTNAIGTPKRETTMGTWGSWRQGSTPLNPDHNSDSTSGYQKAVRGGRSMKVLKPSKSMSSPSTLAANRPSSGARTGAAYEPAPLRSMADLKRKDQPNGTDKQQLRWEPKRVSSEEQKSVKVITTIPRSSNPVGGASAFAWMNPSKPKPSATTTDS</sequence>
<feature type="compositionally biased region" description="Polar residues" evidence="1">
    <location>
        <begin position="475"/>
        <end position="489"/>
    </location>
</feature>
<feature type="region of interest" description="Disordered" evidence="1">
    <location>
        <begin position="422"/>
        <end position="617"/>
    </location>
</feature>
<feature type="compositionally biased region" description="Polar residues" evidence="1">
    <location>
        <begin position="518"/>
        <end position="535"/>
    </location>
</feature>
<dbReference type="Proteomes" id="UP000177798">
    <property type="component" value="Chromosome 14"/>
</dbReference>
<evidence type="ECO:0000256" key="1">
    <source>
        <dbReference type="SAM" id="MobiDB-lite"/>
    </source>
</evidence>
<evidence type="ECO:0000313" key="3">
    <source>
        <dbReference type="Proteomes" id="UP000177798"/>
    </source>
</evidence>
<feature type="compositionally biased region" description="Polar residues" evidence="1">
    <location>
        <begin position="102"/>
        <end position="114"/>
    </location>
</feature>
<feature type="region of interest" description="Disordered" evidence="1">
    <location>
        <begin position="102"/>
        <end position="165"/>
    </location>
</feature>
<reference evidence="3" key="1">
    <citation type="journal article" date="2017" name="Genome Biol. Evol.">
        <title>The complete genome sequence of the phytopathogenic fungus Sclerotinia sclerotiorum reveals insights into the genome architecture of broad host range pathogens.</title>
        <authorList>
            <person name="Derbyshire M."/>
            <person name="Denton-Giles M."/>
            <person name="Hegedus D."/>
            <person name="Seifbarghy S."/>
            <person name="Rollins J."/>
            <person name="van Kan J."/>
            <person name="Seidl M.F."/>
            <person name="Faino L."/>
            <person name="Mbengue M."/>
            <person name="Navaud O."/>
            <person name="Raffaele S."/>
            <person name="Hammond-Kosack K."/>
            <person name="Heard S."/>
            <person name="Oliver R."/>
        </authorList>
    </citation>
    <scope>NUCLEOTIDE SEQUENCE [LARGE SCALE GENOMIC DNA]</scope>
    <source>
        <strain evidence="3">ATCC 18683 / 1980 / Ss-1</strain>
    </source>
</reference>
<dbReference type="OrthoDB" id="5369841at2759"/>
<feature type="region of interest" description="Disordered" evidence="1">
    <location>
        <begin position="370"/>
        <end position="408"/>
    </location>
</feature>
<name>A0A1D9QJL5_SCLS1</name>